<evidence type="ECO:0000313" key="2">
    <source>
        <dbReference type="EMBL" id="RKD12766.1"/>
    </source>
</evidence>
<reference evidence="2 3" key="1">
    <citation type="submission" date="2016-07" db="EMBL/GenBank/DDBJ databases">
        <title>Genome of Pelobium manganitolerans.</title>
        <authorList>
            <person name="Wu S."/>
            <person name="Wang G."/>
        </authorList>
    </citation>
    <scope>NUCLEOTIDE SEQUENCE [LARGE SCALE GENOMIC DNA]</scope>
    <source>
        <strain evidence="2 3">YS-25</strain>
    </source>
</reference>
<evidence type="ECO:0000256" key="1">
    <source>
        <dbReference type="SAM" id="Phobius"/>
    </source>
</evidence>
<name>A0A419S216_9SPHI</name>
<sequence>MHQPMKSATINLRPTPIPISKYLFQKMEAVKRRSAVFLNRYVNDAPPKKTKVLFAVLAVCSSVNCVILLLGNSPLKVSKIVLPTPNDAKVSVDSLNKIEFVYKNLIKNKP</sequence>
<gene>
    <name evidence="2" type="ORF">BCY91_10970</name>
</gene>
<keyword evidence="1" id="KW-1133">Transmembrane helix</keyword>
<protein>
    <recommendedName>
        <fullName evidence="4">Transmembrane protein</fullName>
    </recommendedName>
</protein>
<evidence type="ECO:0000313" key="3">
    <source>
        <dbReference type="Proteomes" id="UP000283433"/>
    </source>
</evidence>
<accession>A0A419S216</accession>
<dbReference type="EMBL" id="MBTA01000029">
    <property type="protein sequence ID" value="RKD12766.1"/>
    <property type="molecule type" value="Genomic_DNA"/>
</dbReference>
<evidence type="ECO:0008006" key="4">
    <source>
        <dbReference type="Google" id="ProtNLM"/>
    </source>
</evidence>
<keyword evidence="1" id="KW-0812">Transmembrane</keyword>
<feature type="transmembrane region" description="Helical" evidence="1">
    <location>
        <begin position="52"/>
        <end position="70"/>
    </location>
</feature>
<organism evidence="2 3">
    <name type="scientific">Pelobium manganitolerans</name>
    <dbReference type="NCBI Taxonomy" id="1842495"/>
    <lineage>
        <taxon>Bacteria</taxon>
        <taxon>Pseudomonadati</taxon>
        <taxon>Bacteroidota</taxon>
        <taxon>Sphingobacteriia</taxon>
        <taxon>Sphingobacteriales</taxon>
        <taxon>Sphingobacteriaceae</taxon>
        <taxon>Pelobium</taxon>
    </lineage>
</organism>
<keyword evidence="3" id="KW-1185">Reference proteome</keyword>
<dbReference type="AlphaFoldDB" id="A0A419S216"/>
<keyword evidence="1" id="KW-0472">Membrane</keyword>
<comment type="caution">
    <text evidence="2">The sequence shown here is derived from an EMBL/GenBank/DDBJ whole genome shotgun (WGS) entry which is preliminary data.</text>
</comment>
<dbReference type="Proteomes" id="UP000283433">
    <property type="component" value="Unassembled WGS sequence"/>
</dbReference>
<proteinExistence type="predicted"/>